<evidence type="ECO:0000256" key="5">
    <source>
        <dbReference type="ARBA" id="ARBA00022737"/>
    </source>
</evidence>
<keyword evidence="4" id="KW-0507">mRNA processing</keyword>
<keyword evidence="2" id="KW-0150">Chloroplast</keyword>
<protein>
    <submittedName>
        <fullName evidence="12">RNA-binding, CRM domain</fullName>
    </submittedName>
</protein>
<sequence>MVGGGGGSTKARIVEKLKKFGYVVDVNEKKSERATEIVKGSIEDIFCMEEGMLPDICGRFSKDLPLELENVCGTDGEIQFPWEKPAAVLKEEKRNSVKQNCRRFVAEMTLSQSELIRLKNLCFHMKQKTKIGSGGVTQDIVDVIHEKRKTSEIVPQQKCEGNGALNMRRIHQILERKTCGLVVWRSGTSIALYRSTMYEIPSL</sequence>
<evidence type="ECO:0000259" key="11">
    <source>
        <dbReference type="PROSITE" id="PS51295"/>
    </source>
</evidence>
<dbReference type="GO" id="GO:0009507">
    <property type="term" value="C:chloroplast"/>
    <property type="evidence" value="ECO:0007669"/>
    <property type="project" value="UniProtKB-SubCell"/>
</dbReference>
<comment type="subcellular location">
    <subcellularLocation>
        <location evidence="1">Plastid</location>
        <location evidence="1">Chloroplast</location>
    </subcellularLocation>
</comment>
<evidence type="ECO:0000256" key="10">
    <source>
        <dbReference type="PROSITE-ProRule" id="PRU00626"/>
    </source>
</evidence>
<evidence type="ECO:0000256" key="3">
    <source>
        <dbReference type="ARBA" id="ARBA00022640"/>
    </source>
</evidence>
<dbReference type="GO" id="GO:0000373">
    <property type="term" value="P:Group II intron splicing"/>
    <property type="evidence" value="ECO:0007669"/>
    <property type="project" value="UniProtKB-ARBA"/>
</dbReference>
<dbReference type="Gene3D" id="3.30.110.60">
    <property type="entry name" value="YhbY-like"/>
    <property type="match status" value="1"/>
</dbReference>
<reference evidence="12 13" key="1">
    <citation type="submission" date="2023-12" db="EMBL/GenBank/DDBJ databases">
        <title>A high-quality genome assembly for Dillenia turbinata (Dilleniales).</title>
        <authorList>
            <person name="Chanderbali A."/>
        </authorList>
    </citation>
    <scope>NUCLEOTIDE SEQUENCE [LARGE SCALE GENOMIC DNA]</scope>
    <source>
        <strain evidence="12">LSX21</strain>
        <tissue evidence="12">Leaf</tissue>
    </source>
</reference>
<organism evidence="12 13">
    <name type="scientific">Dillenia turbinata</name>
    <dbReference type="NCBI Taxonomy" id="194707"/>
    <lineage>
        <taxon>Eukaryota</taxon>
        <taxon>Viridiplantae</taxon>
        <taxon>Streptophyta</taxon>
        <taxon>Embryophyta</taxon>
        <taxon>Tracheophyta</taxon>
        <taxon>Spermatophyta</taxon>
        <taxon>Magnoliopsida</taxon>
        <taxon>eudicotyledons</taxon>
        <taxon>Gunneridae</taxon>
        <taxon>Pentapetalae</taxon>
        <taxon>Dilleniales</taxon>
        <taxon>Dilleniaceae</taxon>
        <taxon>Dillenia</taxon>
    </lineage>
</organism>
<evidence type="ECO:0000256" key="4">
    <source>
        <dbReference type="ARBA" id="ARBA00022664"/>
    </source>
</evidence>
<evidence type="ECO:0000256" key="6">
    <source>
        <dbReference type="ARBA" id="ARBA00022884"/>
    </source>
</evidence>
<dbReference type="PANTHER" id="PTHR31846:SF19">
    <property type="entry name" value="CRM-DOMAIN CONTAINING FACTOR CFM3A, CHLOROPLASTIC_MITOCHONDRIAL"/>
    <property type="match status" value="1"/>
</dbReference>
<dbReference type="Proteomes" id="UP001370490">
    <property type="component" value="Unassembled WGS sequence"/>
</dbReference>
<dbReference type="EMBL" id="JBAMMX010000012">
    <property type="protein sequence ID" value="KAK6929859.1"/>
    <property type="molecule type" value="Genomic_DNA"/>
</dbReference>
<dbReference type="AlphaFoldDB" id="A0AAN8VAK4"/>
<evidence type="ECO:0000256" key="1">
    <source>
        <dbReference type="ARBA" id="ARBA00004229"/>
    </source>
</evidence>
<proteinExistence type="predicted"/>
<dbReference type="InterPro" id="IPR001890">
    <property type="entry name" value="RNA-binding_CRM"/>
</dbReference>
<evidence type="ECO:0000256" key="9">
    <source>
        <dbReference type="ARBA" id="ARBA00023274"/>
    </source>
</evidence>
<keyword evidence="5" id="KW-0677">Repeat</keyword>
<dbReference type="PANTHER" id="PTHR31846">
    <property type="entry name" value="CRS1 / YHBY (CRM) DOMAIN-CONTAINING PROTEIN"/>
    <property type="match status" value="1"/>
</dbReference>
<dbReference type="Pfam" id="PF01985">
    <property type="entry name" value="CRS1_YhbY"/>
    <property type="match status" value="1"/>
</dbReference>
<keyword evidence="8" id="KW-0508">mRNA splicing</keyword>
<keyword evidence="7" id="KW-0809">Transit peptide</keyword>
<dbReference type="GO" id="GO:1990904">
    <property type="term" value="C:ribonucleoprotein complex"/>
    <property type="evidence" value="ECO:0007669"/>
    <property type="project" value="UniProtKB-KW"/>
</dbReference>
<evidence type="ECO:0000313" key="13">
    <source>
        <dbReference type="Proteomes" id="UP001370490"/>
    </source>
</evidence>
<keyword evidence="3" id="KW-0934">Plastid</keyword>
<evidence type="ECO:0000256" key="8">
    <source>
        <dbReference type="ARBA" id="ARBA00023187"/>
    </source>
</evidence>
<dbReference type="InterPro" id="IPR035920">
    <property type="entry name" value="YhbY-like_sf"/>
</dbReference>
<dbReference type="PROSITE" id="PS51295">
    <property type="entry name" value="CRM"/>
    <property type="match status" value="1"/>
</dbReference>
<name>A0AAN8VAK4_9MAGN</name>
<gene>
    <name evidence="12" type="ORF">RJ641_003953</name>
</gene>
<evidence type="ECO:0000313" key="12">
    <source>
        <dbReference type="EMBL" id="KAK6929859.1"/>
    </source>
</evidence>
<dbReference type="SUPFAM" id="SSF75471">
    <property type="entry name" value="YhbY-like"/>
    <property type="match status" value="1"/>
</dbReference>
<dbReference type="GO" id="GO:0006397">
    <property type="term" value="P:mRNA processing"/>
    <property type="evidence" value="ECO:0007669"/>
    <property type="project" value="UniProtKB-KW"/>
</dbReference>
<comment type="caution">
    <text evidence="12">The sequence shown here is derived from an EMBL/GenBank/DDBJ whole genome shotgun (WGS) entry which is preliminary data.</text>
</comment>
<keyword evidence="13" id="KW-1185">Reference proteome</keyword>
<evidence type="ECO:0000256" key="2">
    <source>
        <dbReference type="ARBA" id="ARBA00022528"/>
    </source>
</evidence>
<feature type="domain" description="CRM" evidence="11">
    <location>
        <begin position="108"/>
        <end position="203"/>
    </location>
</feature>
<evidence type="ECO:0000256" key="7">
    <source>
        <dbReference type="ARBA" id="ARBA00022946"/>
    </source>
</evidence>
<accession>A0AAN8VAK4</accession>
<dbReference type="SMART" id="SM01103">
    <property type="entry name" value="CRS1_YhbY"/>
    <property type="match status" value="1"/>
</dbReference>
<dbReference type="GO" id="GO:0003729">
    <property type="term" value="F:mRNA binding"/>
    <property type="evidence" value="ECO:0007669"/>
    <property type="project" value="InterPro"/>
</dbReference>
<keyword evidence="9" id="KW-0687">Ribonucleoprotein</keyword>
<dbReference type="InterPro" id="IPR045278">
    <property type="entry name" value="CRS1/CFM2/CFM3"/>
</dbReference>
<keyword evidence="6 10" id="KW-0694">RNA-binding</keyword>